<dbReference type="SUPFAM" id="SSF52172">
    <property type="entry name" value="CheY-like"/>
    <property type="match status" value="1"/>
</dbReference>
<keyword evidence="1" id="KW-0238">DNA-binding</keyword>
<evidence type="ECO:0000259" key="3">
    <source>
        <dbReference type="PROSITE" id="PS50110"/>
    </source>
</evidence>
<sequence>MTTPPRSRVLIADDDAMIRSALRAVLDAEPDLEVIAVARDAGEAVVLAEQHTPAVAVLDVRMPGGGGTRAAREIRLRSPNTRLLAFSAHSEMGALDQMRRVGVTECLVKGVSNAEIVATVRRLAQAAPGQ</sequence>
<feature type="domain" description="Response regulatory" evidence="3">
    <location>
        <begin position="8"/>
        <end position="124"/>
    </location>
</feature>
<evidence type="ECO:0000256" key="2">
    <source>
        <dbReference type="PROSITE-ProRule" id="PRU00169"/>
    </source>
</evidence>
<dbReference type="Gene3D" id="3.40.50.2300">
    <property type="match status" value="1"/>
</dbReference>
<dbReference type="Pfam" id="PF00072">
    <property type="entry name" value="Response_reg"/>
    <property type="match status" value="1"/>
</dbReference>
<evidence type="ECO:0000313" key="4">
    <source>
        <dbReference type="EMBL" id="MCP2164026.1"/>
    </source>
</evidence>
<name>A0AAE3G986_9PSEU</name>
<accession>A0AAE3G986</accession>
<protein>
    <submittedName>
        <fullName evidence="4">Response regulator receiver domain-containing protein</fullName>
    </submittedName>
</protein>
<dbReference type="InterPro" id="IPR001789">
    <property type="entry name" value="Sig_transdc_resp-reg_receiver"/>
</dbReference>
<organism evidence="4 5">
    <name type="scientific">Goodfellowiella coeruleoviolacea</name>
    <dbReference type="NCBI Taxonomy" id="334858"/>
    <lineage>
        <taxon>Bacteria</taxon>
        <taxon>Bacillati</taxon>
        <taxon>Actinomycetota</taxon>
        <taxon>Actinomycetes</taxon>
        <taxon>Pseudonocardiales</taxon>
        <taxon>Pseudonocardiaceae</taxon>
        <taxon>Goodfellowiella</taxon>
    </lineage>
</organism>
<evidence type="ECO:0000313" key="5">
    <source>
        <dbReference type="Proteomes" id="UP001206128"/>
    </source>
</evidence>
<keyword evidence="2" id="KW-0597">Phosphoprotein</keyword>
<dbReference type="AlphaFoldDB" id="A0AAE3G986"/>
<dbReference type="GO" id="GO:0000160">
    <property type="term" value="P:phosphorelay signal transduction system"/>
    <property type="evidence" value="ECO:0007669"/>
    <property type="project" value="InterPro"/>
</dbReference>
<dbReference type="RefSeq" id="WP_253767287.1">
    <property type="nucleotide sequence ID" value="NZ_JAMTCK010000002.1"/>
</dbReference>
<dbReference type="InterPro" id="IPR011006">
    <property type="entry name" value="CheY-like_superfamily"/>
</dbReference>
<dbReference type="InterPro" id="IPR039420">
    <property type="entry name" value="WalR-like"/>
</dbReference>
<dbReference type="GO" id="GO:0003677">
    <property type="term" value="F:DNA binding"/>
    <property type="evidence" value="ECO:0007669"/>
    <property type="project" value="UniProtKB-KW"/>
</dbReference>
<dbReference type="PANTHER" id="PTHR43214">
    <property type="entry name" value="TWO-COMPONENT RESPONSE REGULATOR"/>
    <property type="match status" value="1"/>
</dbReference>
<comment type="caution">
    <text evidence="4">The sequence shown here is derived from an EMBL/GenBank/DDBJ whole genome shotgun (WGS) entry which is preliminary data.</text>
</comment>
<dbReference type="EMBL" id="JAMTCK010000002">
    <property type="protein sequence ID" value="MCP2164026.1"/>
    <property type="molecule type" value="Genomic_DNA"/>
</dbReference>
<evidence type="ECO:0000256" key="1">
    <source>
        <dbReference type="ARBA" id="ARBA00023125"/>
    </source>
</evidence>
<gene>
    <name evidence="4" type="ORF">LX83_000866</name>
</gene>
<reference evidence="4" key="1">
    <citation type="submission" date="2022-06" db="EMBL/GenBank/DDBJ databases">
        <title>Genomic Encyclopedia of Archaeal and Bacterial Type Strains, Phase II (KMG-II): from individual species to whole genera.</title>
        <authorList>
            <person name="Goeker M."/>
        </authorList>
    </citation>
    <scope>NUCLEOTIDE SEQUENCE</scope>
    <source>
        <strain evidence="4">DSM 43935</strain>
    </source>
</reference>
<dbReference type="PROSITE" id="PS50110">
    <property type="entry name" value="RESPONSE_REGULATORY"/>
    <property type="match status" value="1"/>
</dbReference>
<dbReference type="PANTHER" id="PTHR43214:SF43">
    <property type="entry name" value="TWO-COMPONENT RESPONSE REGULATOR"/>
    <property type="match status" value="1"/>
</dbReference>
<dbReference type="CDD" id="cd17535">
    <property type="entry name" value="REC_NarL-like"/>
    <property type="match status" value="1"/>
</dbReference>
<keyword evidence="5" id="KW-1185">Reference proteome</keyword>
<dbReference type="SMART" id="SM00448">
    <property type="entry name" value="REC"/>
    <property type="match status" value="1"/>
</dbReference>
<proteinExistence type="predicted"/>
<dbReference type="InterPro" id="IPR058245">
    <property type="entry name" value="NreC/VraR/RcsB-like_REC"/>
</dbReference>
<dbReference type="Proteomes" id="UP001206128">
    <property type="component" value="Unassembled WGS sequence"/>
</dbReference>
<feature type="modified residue" description="4-aspartylphosphate" evidence="2">
    <location>
        <position position="59"/>
    </location>
</feature>